<feature type="transmembrane region" description="Helical" evidence="1">
    <location>
        <begin position="38"/>
        <end position="65"/>
    </location>
</feature>
<gene>
    <name evidence="2" type="ORF">HYN59_06405</name>
</gene>
<evidence type="ECO:0000256" key="1">
    <source>
        <dbReference type="SAM" id="Phobius"/>
    </source>
</evidence>
<sequence>MDRQEFFIQLWRRYFRPALVIMISLFIIYLLYQTAKNITTFVGMISDIVLLMAALVTVYILKTFLEKQWNKVYARLSDRTQENINILSKVAVLIGDCILGIIIFQLWQRNWLYASALMVIVLIGIIREAKKDFKNKKRL</sequence>
<protein>
    <submittedName>
        <fullName evidence="2">Uncharacterized protein</fullName>
    </submittedName>
</protein>
<evidence type="ECO:0000313" key="3">
    <source>
        <dbReference type="Proteomes" id="UP000244929"/>
    </source>
</evidence>
<dbReference type="KEGG" id="falb:HYN59_06405"/>
<keyword evidence="1" id="KW-1133">Transmembrane helix</keyword>
<keyword evidence="3" id="KW-1185">Reference proteome</keyword>
<reference evidence="2 3" key="1">
    <citation type="submission" date="2018-04" db="EMBL/GenBank/DDBJ databases">
        <title>Genome sequencing of Flavobacterium sp. HYN0059.</title>
        <authorList>
            <person name="Yi H."/>
            <person name="Baek C."/>
        </authorList>
    </citation>
    <scope>NUCLEOTIDE SEQUENCE [LARGE SCALE GENOMIC DNA]</scope>
    <source>
        <strain evidence="2 3">HYN0059</strain>
    </source>
</reference>
<proteinExistence type="predicted"/>
<dbReference type="RefSeq" id="WP_108777483.1">
    <property type="nucleotide sequence ID" value="NZ_CP029186.1"/>
</dbReference>
<feature type="transmembrane region" description="Helical" evidence="1">
    <location>
        <begin position="111"/>
        <end position="129"/>
    </location>
</feature>
<name>A0A2S1QWJ6_9FLAO</name>
<dbReference type="Proteomes" id="UP000244929">
    <property type="component" value="Chromosome"/>
</dbReference>
<keyword evidence="1" id="KW-0472">Membrane</keyword>
<dbReference type="AlphaFoldDB" id="A0A2S1QWJ6"/>
<feature type="transmembrane region" description="Helical" evidence="1">
    <location>
        <begin position="86"/>
        <end position="105"/>
    </location>
</feature>
<dbReference type="EMBL" id="CP029186">
    <property type="protein sequence ID" value="AWH84777.1"/>
    <property type="molecule type" value="Genomic_DNA"/>
</dbReference>
<keyword evidence="1" id="KW-0812">Transmembrane</keyword>
<feature type="transmembrane region" description="Helical" evidence="1">
    <location>
        <begin position="14"/>
        <end position="32"/>
    </location>
</feature>
<evidence type="ECO:0000313" key="2">
    <source>
        <dbReference type="EMBL" id="AWH84777.1"/>
    </source>
</evidence>
<dbReference type="OrthoDB" id="9960491at2"/>
<organism evidence="2 3">
    <name type="scientific">Flavobacterium album</name>
    <dbReference type="NCBI Taxonomy" id="2175091"/>
    <lineage>
        <taxon>Bacteria</taxon>
        <taxon>Pseudomonadati</taxon>
        <taxon>Bacteroidota</taxon>
        <taxon>Flavobacteriia</taxon>
        <taxon>Flavobacteriales</taxon>
        <taxon>Flavobacteriaceae</taxon>
        <taxon>Flavobacterium</taxon>
    </lineage>
</organism>
<accession>A0A2S1QWJ6</accession>